<reference evidence="2" key="1">
    <citation type="journal article" date="2022" name="bioRxiv">
        <title>Sequencing and chromosome-scale assembly of the giantPleurodeles waltlgenome.</title>
        <authorList>
            <person name="Brown T."/>
            <person name="Elewa A."/>
            <person name="Iarovenko S."/>
            <person name="Subramanian E."/>
            <person name="Araus A.J."/>
            <person name="Petzold A."/>
            <person name="Susuki M."/>
            <person name="Suzuki K.-i.T."/>
            <person name="Hayashi T."/>
            <person name="Toyoda A."/>
            <person name="Oliveira C."/>
            <person name="Osipova E."/>
            <person name="Leigh N.D."/>
            <person name="Simon A."/>
            <person name="Yun M.H."/>
        </authorList>
    </citation>
    <scope>NUCLEOTIDE SEQUENCE</scope>
    <source>
        <strain evidence="2">20211129_DDA</strain>
        <tissue evidence="2">Liver</tissue>
    </source>
</reference>
<evidence type="ECO:0000313" key="2">
    <source>
        <dbReference type="EMBL" id="KAJ1118690.1"/>
    </source>
</evidence>
<dbReference type="AlphaFoldDB" id="A0AAV7NUS5"/>
<protein>
    <submittedName>
        <fullName evidence="2">Uncharacterized protein</fullName>
    </submittedName>
</protein>
<gene>
    <name evidence="2" type="ORF">NDU88_006878</name>
</gene>
<evidence type="ECO:0000256" key="1">
    <source>
        <dbReference type="SAM" id="MobiDB-lite"/>
    </source>
</evidence>
<sequence length="109" mass="12079">MRGSRLRLSQAIPGSNRFSTANRRLFILSVHLRFFCSRVLRARPEGRAARAPHTALARAQHPPPKPIAWLQLSSGSGEGHQGAPQCHGRHRRPQGQRIPWIGGGPRAEL</sequence>
<keyword evidence="3" id="KW-1185">Reference proteome</keyword>
<comment type="caution">
    <text evidence="2">The sequence shown here is derived from an EMBL/GenBank/DDBJ whole genome shotgun (WGS) entry which is preliminary data.</text>
</comment>
<dbReference type="Proteomes" id="UP001066276">
    <property type="component" value="Chromosome 8"/>
</dbReference>
<dbReference type="EMBL" id="JANPWB010000012">
    <property type="protein sequence ID" value="KAJ1118690.1"/>
    <property type="molecule type" value="Genomic_DNA"/>
</dbReference>
<evidence type="ECO:0000313" key="3">
    <source>
        <dbReference type="Proteomes" id="UP001066276"/>
    </source>
</evidence>
<feature type="region of interest" description="Disordered" evidence="1">
    <location>
        <begin position="46"/>
        <end position="109"/>
    </location>
</feature>
<name>A0AAV7NUS5_PLEWA</name>
<organism evidence="2 3">
    <name type="scientific">Pleurodeles waltl</name>
    <name type="common">Iberian ribbed newt</name>
    <dbReference type="NCBI Taxonomy" id="8319"/>
    <lineage>
        <taxon>Eukaryota</taxon>
        <taxon>Metazoa</taxon>
        <taxon>Chordata</taxon>
        <taxon>Craniata</taxon>
        <taxon>Vertebrata</taxon>
        <taxon>Euteleostomi</taxon>
        <taxon>Amphibia</taxon>
        <taxon>Batrachia</taxon>
        <taxon>Caudata</taxon>
        <taxon>Salamandroidea</taxon>
        <taxon>Salamandridae</taxon>
        <taxon>Pleurodelinae</taxon>
        <taxon>Pleurodeles</taxon>
    </lineage>
</organism>
<proteinExistence type="predicted"/>
<accession>A0AAV7NUS5</accession>
<feature type="compositionally biased region" description="Low complexity" evidence="1">
    <location>
        <begin position="49"/>
        <end position="59"/>
    </location>
</feature>